<evidence type="ECO:0000313" key="9">
    <source>
        <dbReference type="Proteomes" id="UP000249453"/>
    </source>
</evidence>
<proteinExistence type="inferred from homology"/>
<dbReference type="SUPFAM" id="SSF56796">
    <property type="entry name" value="Dehydroquinate synthase-like"/>
    <property type="match status" value="1"/>
</dbReference>
<dbReference type="PANTHER" id="PTHR11496:SF102">
    <property type="entry name" value="ALCOHOL DEHYDROGENASE 4"/>
    <property type="match status" value="1"/>
</dbReference>
<dbReference type="InterPro" id="IPR039697">
    <property type="entry name" value="Alcohol_dehydrogenase_Fe"/>
</dbReference>
<keyword evidence="4" id="KW-0520">NAD</keyword>
<gene>
    <name evidence="8" type="ORF">C7374_11143</name>
</gene>
<dbReference type="InterPro" id="IPR018211">
    <property type="entry name" value="ADH_Fe_CS"/>
</dbReference>
<comment type="caution">
    <text evidence="8">The sequence shown here is derived from an EMBL/GenBank/DDBJ whole genome shotgun (WGS) entry which is preliminary data.</text>
</comment>
<accession>A0A364JTT4</accession>
<dbReference type="GO" id="GO:0046872">
    <property type="term" value="F:metal ion binding"/>
    <property type="evidence" value="ECO:0007669"/>
    <property type="project" value="InterPro"/>
</dbReference>
<evidence type="ECO:0000313" key="8">
    <source>
        <dbReference type="EMBL" id="RAK27049.1"/>
    </source>
</evidence>
<organism evidence="8 9">
    <name type="scientific">Falsochrobactrum ovis</name>
    <dbReference type="NCBI Taxonomy" id="1293442"/>
    <lineage>
        <taxon>Bacteria</taxon>
        <taxon>Pseudomonadati</taxon>
        <taxon>Pseudomonadota</taxon>
        <taxon>Alphaproteobacteria</taxon>
        <taxon>Hyphomicrobiales</taxon>
        <taxon>Brucellaceae</taxon>
        <taxon>Falsochrobactrum</taxon>
    </lineage>
</organism>
<evidence type="ECO:0000256" key="5">
    <source>
        <dbReference type="ARBA" id="ARBA00049243"/>
    </source>
</evidence>
<feature type="domain" description="Alcohol dehydrogenase iron-type/glycerol dehydrogenase GldA" evidence="6">
    <location>
        <begin position="8"/>
        <end position="175"/>
    </location>
</feature>
<dbReference type="FunFam" id="3.40.50.1970:FF:000003">
    <property type="entry name" value="Alcohol dehydrogenase, iron-containing"/>
    <property type="match status" value="1"/>
</dbReference>
<evidence type="ECO:0000256" key="2">
    <source>
        <dbReference type="ARBA" id="ARBA00007358"/>
    </source>
</evidence>
<evidence type="ECO:0000259" key="7">
    <source>
        <dbReference type="Pfam" id="PF25137"/>
    </source>
</evidence>
<evidence type="ECO:0000256" key="3">
    <source>
        <dbReference type="ARBA" id="ARBA00023002"/>
    </source>
</evidence>
<feature type="domain" description="Fe-containing alcohol dehydrogenase-like C-terminal" evidence="7">
    <location>
        <begin position="186"/>
        <end position="374"/>
    </location>
</feature>
<dbReference type="Pfam" id="PF25137">
    <property type="entry name" value="ADH_Fe_C"/>
    <property type="match status" value="1"/>
</dbReference>
<evidence type="ECO:0000259" key="6">
    <source>
        <dbReference type="Pfam" id="PF00465"/>
    </source>
</evidence>
<name>A0A364JTT4_9HYPH</name>
<evidence type="ECO:0000256" key="1">
    <source>
        <dbReference type="ARBA" id="ARBA00001962"/>
    </source>
</evidence>
<dbReference type="Pfam" id="PF00465">
    <property type="entry name" value="Fe-ADH"/>
    <property type="match status" value="1"/>
</dbReference>
<evidence type="ECO:0000256" key="4">
    <source>
        <dbReference type="ARBA" id="ARBA00023027"/>
    </source>
</evidence>
<dbReference type="PROSITE" id="PS00913">
    <property type="entry name" value="ADH_IRON_1"/>
    <property type="match status" value="1"/>
</dbReference>
<dbReference type="OrthoDB" id="9815791at2"/>
<dbReference type="GO" id="GO:0004022">
    <property type="term" value="F:alcohol dehydrogenase (NAD+) activity"/>
    <property type="evidence" value="ECO:0007669"/>
    <property type="project" value="UniProtKB-EC"/>
</dbReference>
<dbReference type="InterPro" id="IPR001670">
    <property type="entry name" value="ADH_Fe/GldA"/>
</dbReference>
<dbReference type="PANTHER" id="PTHR11496">
    <property type="entry name" value="ALCOHOL DEHYDROGENASE"/>
    <property type="match status" value="1"/>
</dbReference>
<dbReference type="EMBL" id="QLMK01000011">
    <property type="protein sequence ID" value="RAK27049.1"/>
    <property type="molecule type" value="Genomic_DNA"/>
</dbReference>
<reference evidence="8 9" key="1">
    <citation type="submission" date="2018-06" db="EMBL/GenBank/DDBJ databases">
        <title>Genomic Encyclopedia of Type Strains, Phase IV (KMG-IV): sequencing the most valuable type-strain genomes for metagenomic binning, comparative biology and taxonomic classification.</title>
        <authorList>
            <person name="Goeker M."/>
        </authorList>
    </citation>
    <scope>NUCLEOTIDE SEQUENCE [LARGE SCALE GENOMIC DNA]</scope>
    <source>
        <strain evidence="8 9">DSM 26720</strain>
    </source>
</reference>
<dbReference type="CDD" id="cd14861">
    <property type="entry name" value="Fe-ADH-like"/>
    <property type="match status" value="1"/>
</dbReference>
<comment type="cofactor">
    <cofactor evidence="1">
        <name>Fe cation</name>
        <dbReference type="ChEBI" id="CHEBI:24875"/>
    </cofactor>
</comment>
<dbReference type="RefSeq" id="WP_111575860.1">
    <property type="nucleotide sequence ID" value="NZ_JBHEEY010000011.1"/>
</dbReference>
<keyword evidence="9" id="KW-1185">Reference proteome</keyword>
<dbReference type="Proteomes" id="UP000249453">
    <property type="component" value="Unassembled WGS sequence"/>
</dbReference>
<protein>
    <submittedName>
        <fullName evidence="8">Alcohol dehydrogenase class IV</fullName>
    </submittedName>
</protein>
<dbReference type="Gene3D" id="3.40.50.1970">
    <property type="match status" value="1"/>
</dbReference>
<keyword evidence="3" id="KW-0560">Oxidoreductase</keyword>
<sequence length="375" mass="39404">MHIINYLTTIHFGAGSVASLEQTLSDISIKKPLIISDHGVKAAGLLDRKGLEIIATAPRFLDVPTNPTETGVKEALEVYRSQGCDGVIAIGGGSPIDLAKGVALLATHEGELEQYAAILGGIPKISSAVAPLIAIPTTAGTGSEVGRAALITLDDGRKLGFISPYLIPRRAICDPELTLGLPPALTAATGLDALSHCIETYLSPRYNPPAEAIAVDGFERVWNALPIAFADGSNIEARTDLMMGALQGGLTFQKGLGAVHALSHALGGLKELKLHHGTLNAILMPPVLRANAVIAEAANKIAHLEKVAGLSGTTLADALDELNRKLGIPAKLSDLGVTRDVFDWTCERALADHSHQSNPRDLSAQEYKDILESVM</sequence>
<comment type="catalytic activity">
    <reaction evidence="5">
        <text>a primary alcohol + NAD(+) = an aldehyde + NADH + H(+)</text>
        <dbReference type="Rhea" id="RHEA:10736"/>
        <dbReference type="ChEBI" id="CHEBI:15378"/>
        <dbReference type="ChEBI" id="CHEBI:15734"/>
        <dbReference type="ChEBI" id="CHEBI:17478"/>
        <dbReference type="ChEBI" id="CHEBI:57540"/>
        <dbReference type="ChEBI" id="CHEBI:57945"/>
        <dbReference type="EC" id="1.1.1.1"/>
    </reaction>
</comment>
<dbReference type="Gene3D" id="1.20.1090.10">
    <property type="entry name" value="Dehydroquinate synthase-like - alpha domain"/>
    <property type="match status" value="1"/>
</dbReference>
<dbReference type="AlphaFoldDB" id="A0A364JTT4"/>
<dbReference type="InterPro" id="IPR056798">
    <property type="entry name" value="ADH_Fe_C"/>
</dbReference>
<comment type="similarity">
    <text evidence="2">Belongs to the iron-containing alcohol dehydrogenase family.</text>
</comment>